<keyword evidence="3" id="KW-0963">Cytoplasm</keyword>
<keyword evidence="6" id="KW-0227">DNA damage</keyword>
<dbReference type="EMBL" id="CAKKLH010000101">
    <property type="protein sequence ID" value="CAH0103068.1"/>
    <property type="molecule type" value="Genomic_DNA"/>
</dbReference>
<feature type="compositionally biased region" description="Polar residues" evidence="17">
    <location>
        <begin position="48"/>
        <end position="57"/>
    </location>
</feature>
<evidence type="ECO:0000256" key="9">
    <source>
        <dbReference type="ARBA" id="ARBA00023175"/>
    </source>
</evidence>
<evidence type="ECO:0000313" key="20">
    <source>
        <dbReference type="Proteomes" id="UP000789390"/>
    </source>
</evidence>
<evidence type="ECO:0000256" key="8">
    <source>
        <dbReference type="ARBA" id="ARBA00023054"/>
    </source>
</evidence>
<feature type="compositionally biased region" description="Low complexity" evidence="17">
    <location>
        <begin position="58"/>
        <end position="71"/>
    </location>
</feature>
<feature type="domain" description="Kinesin motor" evidence="18">
    <location>
        <begin position="315"/>
        <end position="655"/>
    </location>
</feature>
<dbReference type="Gene3D" id="2.170.210.10">
    <property type="entry name" value="DNA double-strand break repair and VJ recombination XRCC4, N-terminal"/>
    <property type="match status" value="1"/>
</dbReference>
<evidence type="ECO:0000256" key="13">
    <source>
        <dbReference type="ARBA" id="ARBA00025747"/>
    </source>
</evidence>
<feature type="region of interest" description="Disordered" evidence="17">
    <location>
        <begin position="1"/>
        <end position="97"/>
    </location>
</feature>
<keyword evidence="11" id="KW-0206">Cytoskeleton</keyword>
<evidence type="ECO:0000256" key="5">
    <source>
        <dbReference type="ARBA" id="ARBA00022741"/>
    </source>
</evidence>
<dbReference type="GO" id="GO:0008017">
    <property type="term" value="F:microtubule binding"/>
    <property type="evidence" value="ECO:0007669"/>
    <property type="project" value="InterPro"/>
</dbReference>
<keyword evidence="4 15" id="KW-0493">Microtubule</keyword>
<organism evidence="19 20">
    <name type="scientific">Daphnia galeata</name>
    <dbReference type="NCBI Taxonomy" id="27404"/>
    <lineage>
        <taxon>Eukaryota</taxon>
        <taxon>Metazoa</taxon>
        <taxon>Ecdysozoa</taxon>
        <taxon>Arthropoda</taxon>
        <taxon>Crustacea</taxon>
        <taxon>Branchiopoda</taxon>
        <taxon>Diplostraca</taxon>
        <taxon>Cladocera</taxon>
        <taxon>Anomopoda</taxon>
        <taxon>Daphniidae</taxon>
        <taxon>Daphnia</taxon>
    </lineage>
</organism>
<evidence type="ECO:0000256" key="12">
    <source>
        <dbReference type="ARBA" id="ARBA00023242"/>
    </source>
</evidence>
<dbReference type="InterPro" id="IPR027417">
    <property type="entry name" value="P-loop_NTPase"/>
</dbReference>
<keyword evidence="12" id="KW-0539">Nucleus</keyword>
<keyword evidence="5 14" id="KW-0547">Nucleotide-binding</keyword>
<dbReference type="PANTHER" id="PTHR47972">
    <property type="entry name" value="KINESIN-LIKE PROTEIN KLP-3"/>
    <property type="match status" value="1"/>
</dbReference>
<keyword evidence="7 14" id="KW-0067">ATP-binding</keyword>
<evidence type="ECO:0000256" key="14">
    <source>
        <dbReference type="PROSITE-ProRule" id="PRU00283"/>
    </source>
</evidence>
<comment type="subcellular location">
    <subcellularLocation>
        <location evidence="2">Cytoplasm</location>
        <location evidence="2">Cytoskeleton</location>
    </subcellularLocation>
    <subcellularLocation>
        <location evidence="1">Nucleus</location>
    </subcellularLocation>
</comment>
<dbReference type="Gene3D" id="3.40.850.10">
    <property type="entry name" value="Kinesin motor domain"/>
    <property type="match status" value="1"/>
</dbReference>
<dbReference type="Gene3D" id="1.10.287.450">
    <property type="entry name" value="Helix hairpin bin"/>
    <property type="match status" value="1"/>
</dbReference>
<evidence type="ECO:0000256" key="17">
    <source>
        <dbReference type="SAM" id="MobiDB-lite"/>
    </source>
</evidence>
<dbReference type="PROSITE" id="PS50067">
    <property type="entry name" value="KINESIN_MOTOR_2"/>
    <property type="match status" value="1"/>
</dbReference>
<dbReference type="PANTHER" id="PTHR47972:SF66">
    <property type="entry name" value="KINESIN MOTOR DOMAIN-CONTAINING PROTEIN"/>
    <property type="match status" value="1"/>
</dbReference>
<dbReference type="AlphaFoldDB" id="A0A8J2RMW2"/>
<dbReference type="SMART" id="SM00129">
    <property type="entry name" value="KISc"/>
    <property type="match status" value="1"/>
</dbReference>
<dbReference type="GO" id="GO:0005874">
    <property type="term" value="C:microtubule"/>
    <property type="evidence" value="ECO:0007669"/>
    <property type="project" value="UniProtKB-KW"/>
</dbReference>
<feature type="coiled-coil region" evidence="16">
    <location>
        <begin position="137"/>
        <end position="315"/>
    </location>
</feature>
<dbReference type="GO" id="GO:0003777">
    <property type="term" value="F:microtubule motor activity"/>
    <property type="evidence" value="ECO:0007669"/>
    <property type="project" value="InterPro"/>
</dbReference>
<dbReference type="InterPro" id="IPR001752">
    <property type="entry name" value="Kinesin_motor_dom"/>
</dbReference>
<dbReference type="GO" id="GO:0005634">
    <property type="term" value="C:nucleus"/>
    <property type="evidence" value="ECO:0007669"/>
    <property type="project" value="UniProtKB-SubCell"/>
</dbReference>
<dbReference type="PROSITE" id="PS00411">
    <property type="entry name" value="KINESIN_MOTOR_1"/>
    <property type="match status" value="1"/>
</dbReference>
<gene>
    <name evidence="19" type="ORF">DGAL_LOCUS5602</name>
</gene>
<name>A0A8J2RMW2_9CRUS</name>
<evidence type="ECO:0000256" key="10">
    <source>
        <dbReference type="ARBA" id="ARBA00023204"/>
    </source>
</evidence>
<feature type="compositionally biased region" description="Polar residues" evidence="17">
    <location>
        <begin position="88"/>
        <end position="97"/>
    </location>
</feature>
<evidence type="ECO:0000256" key="1">
    <source>
        <dbReference type="ARBA" id="ARBA00004123"/>
    </source>
</evidence>
<evidence type="ECO:0000256" key="7">
    <source>
        <dbReference type="ARBA" id="ARBA00022840"/>
    </source>
</evidence>
<dbReference type="Proteomes" id="UP000789390">
    <property type="component" value="Unassembled WGS sequence"/>
</dbReference>
<dbReference type="GO" id="GO:0007018">
    <property type="term" value="P:microtubule-based movement"/>
    <property type="evidence" value="ECO:0007669"/>
    <property type="project" value="InterPro"/>
</dbReference>
<dbReference type="Gene3D" id="1.10.287.1490">
    <property type="match status" value="1"/>
</dbReference>
<feature type="binding site" evidence="14">
    <location>
        <begin position="415"/>
        <end position="422"/>
    </location>
    <ligand>
        <name>ATP</name>
        <dbReference type="ChEBI" id="CHEBI:30616"/>
    </ligand>
</feature>
<evidence type="ECO:0000256" key="11">
    <source>
        <dbReference type="ARBA" id="ARBA00023212"/>
    </source>
</evidence>
<evidence type="ECO:0000259" key="18">
    <source>
        <dbReference type="PROSITE" id="PS50067"/>
    </source>
</evidence>
<dbReference type="InterPro" id="IPR019821">
    <property type="entry name" value="Kinesin_motor_CS"/>
</dbReference>
<keyword evidence="10" id="KW-0234">DNA repair</keyword>
<dbReference type="PRINTS" id="PR00380">
    <property type="entry name" value="KINESINHEAVY"/>
</dbReference>
<evidence type="ECO:0000256" key="16">
    <source>
        <dbReference type="SAM" id="Coils"/>
    </source>
</evidence>
<dbReference type="InterPro" id="IPR027640">
    <property type="entry name" value="Kinesin-like_fam"/>
</dbReference>
<dbReference type="Pfam" id="PF09302">
    <property type="entry name" value="XLF"/>
    <property type="match status" value="1"/>
</dbReference>
<evidence type="ECO:0000256" key="3">
    <source>
        <dbReference type="ARBA" id="ARBA00022490"/>
    </source>
</evidence>
<comment type="similarity">
    <text evidence="14 15">Belongs to the TRAFAC class myosin-kinesin ATPase superfamily. Kinesin family.</text>
</comment>
<evidence type="ECO:0000256" key="15">
    <source>
        <dbReference type="RuleBase" id="RU000394"/>
    </source>
</evidence>
<sequence length="951" mass="105698">MASKIPGFTSGLKPPTTSSSLSNLAKRRGTEAVSAAQPTEKRLRTTDDAQTTGSNLASSKLVRSKSVSSLVTAGQNVKPTTVPRGPSTLKSQVSSTISRTVSRPTACTNITKKVDSITNAITSKVVKSKPQTLESRMMIIERRLGELETENAEKKDTITVLDSTNKNLEVHIKDKESAVNILSEEIDSLKSKIRGLEMSSATERTLLENKVRELEFQKSRLERERNSLEGELLASQKEVIGLKCSIAEMSSASSGLRAELETLQRQLNHEQADNTRLRNDVTLANAEIQDLQARLRQEETLRRQLHNTVQELKGNIRVFCRIRPIIPSDNMPGGKIAHLTVLHDKSLEVHKLNADMTLNESSMNAPASGKGPSKFEFSFDRVFGPNATQQNIFDEISQLIQSALDGYNVCIFAYGQTGSGKTFTMEGGTAGSESDGMIPRSVRLIFAACEALKAKGWVYKIEASFLEIYNEQIRDLLGPSGGVHDIRVVNNETIVTNLKVEEVTNEQQVHNLLARAQQQRAVASTSCNEHSSRSHSVLRLKLTGVNADTTETSNGVLYMVDLAGSERLKESGATGDRLTETKHINKSLSNLGNVIMALAAKESHIPYRNSKLTLLLQQALGGSAKTLMFVNVSPKENCTSETVNSLRFAAKVNACHIGTAIRLLNPMDVLGWFVIGKEGYAVRAESDEDNFVIYLTDMASIWCERQTAVDIMKRCQDLNPLIESTVKNLIQQLRILLNSNSESLQLVSVDQNITLKLNSHLDGNLPFSWEFHLTLETADQFRSFITRPLLAMLRESACIEEELCNIIRSKDKQIDDYKASGATVSRRHLETKEFNAETFFASRLSRTIDESAKEDVTTLFCRIVSRLKQLYSVVIERIFFQKSIAHRSVLPVPGESRELTKEISVRGQTSTQSLIKESEESRSEAIRKRLREEEQKEMAKRAKKAHIAKIF</sequence>
<dbReference type="GO" id="GO:0006303">
    <property type="term" value="P:double-strand break repair via nonhomologous end joining"/>
    <property type="evidence" value="ECO:0007669"/>
    <property type="project" value="UniProtKB-ARBA"/>
</dbReference>
<evidence type="ECO:0000256" key="2">
    <source>
        <dbReference type="ARBA" id="ARBA00004245"/>
    </source>
</evidence>
<dbReference type="CDD" id="cd22285">
    <property type="entry name" value="HD_XLF_N"/>
    <property type="match status" value="1"/>
</dbReference>
<dbReference type="InterPro" id="IPR036961">
    <property type="entry name" value="Kinesin_motor_dom_sf"/>
</dbReference>
<evidence type="ECO:0000256" key="6">
    <source>
        <dbReference type="ARBA" id="ARBA00022763"/>
    </source>
</evidence>
<dbReference type="CDD" id="cd01366">
    <property type="entry name" value="KISc_C_terminal"/>
    <property type="match status" value="1"/>
</dbReference>
<dbReference type="InterPro" id="IPR038051">
    <property type="entry name" value="XRCC4-like_N_sf"/>
</dbReference>
<dbReference type="GO" id="GO:0090307">
    <property type="term" value="P:mitotic spindle assembly"/>
    <property type="evidence" value="ECO:0007669"/>
    <property type="project" value="UniProtKB-ARBA"/>
</dbReference>
<keyword evidence="8 16" id="KW-0175">Coiled coil</keyword>
<dbReference type="Pfam" id="PF21928">
    <property type="entry name" value="XLF_CC"/>
    <property type="match status" value="1"/>
</dbReference>
<dbReference type="SUPFAM" id="SSF52540">
    <property type="entry name" value="P-loop containing nucleoside triphosphate hydrolases"/>
    <property type="match status" value="1"/>
</dbReference>
<protein>
    <recommendedName>
        <fullName evidence="15">Kinesin-like protein</fullName>
    </recommendedName>
</protein>
<comment type="caution">
    <text evidence="19">The sequence shown here is derived from an EMBL/GenBank/DDBJ whole genome shotgun (WGS) entry which is preliminary data.</text>
</comment>
<dbReference type="Pfam" id="PF00225">
    <property type="entry name" value="Kinesin"/>
    <property type="match status" value="1"/>
</dbReference>
<dbReference type="InterPro" id="IPR015381">
    <property type="entry name" value="XLF-like_N"/>
</dbReference>
<reference evidence="19" key="1">
    <citation type="submission" date="2021-11" db="EMBL/GenBank/DDBJ databases">
        <authorList>
            <person name="Schell T."/>
        </authorList>
    </citation>
    <scope>NUCLEOTIDE SEQUENCE</scope>
    <source>
        <strain evidence="19">M5</strain>
    </source>
</reference>
<dbReference type="OrthoDB" id="3176171at2759"/>
<keyword evidence="9 14" id="KW-0505">Motor protein</keyword>
<dbReference type="InterPro" id="IPR053829">
    <property type="entry name" value="XLF-like_CC"/>
</dbReference>
<evidence type="ECO:0000313" key="19">
    <source>
        <dbReference type="EMBL" id="CAH0103068.1"/>
    </source>
</evidence>
<comment type="similarity">
    <text evidence="13">Belongs to the XRCC4-XLF family. XLF subfamily.</text>
</comment>
<accession>A0A8J2RMW2</accession>
<evidence type="ECO:0000256" key="4">
    <source>
        <dbReference type="ARBA" id="ARBA00022701"/>
    </source>
</evidence>
<proteinExistence type="inferred from homology"/>
<keyword evidence="20" id="KW-1185">Reference proteome</keyword>
<dbReference type="FunFam" id="3.40.850.10:FF:000065">
    <property type="entry name" value="Kinesin-like protein"/>
    <property type="match status" value="1"/>
</dbReference>
<dbReference type="GO" id="GO:0005524">
    <property type="term" value="F:ATP binding"/>
    <property type="evidence" value="ECO:0007669"/>
    <property type="project" value="UniProtKB-UniRule"/>
</dbReference>